<dbReference type="Pfam" id="PF01379">
    <property type="entry name" value="Porphobil_deam"/>
    <property type="match status" value="1"/>
</dbReference>
<evidence type="ECO:0000259" key="10">
    <source>
        <dbReference type="Pfam" id="PF03900"/>
    </source>
</evidence>
<dbReference type="NCBIfam" id="TIGR00212">
    <property type="entry name" value="hemC"/>
    <property type="match status" value="1"/>
</dbReference>
<comment type="caution">
    <text evidence="11">The sequence shown here is derived from an EMBL/GenBank/DDBJ whole genome shotgun (WGS) entry which is preliminary data.</text>
</comment>
<evidence type="ECO:0000313" key="11">
    <source>
        <dbReference type="EMBL" id="GMA95081.1"/>
    </source>
</evidence>
<evidence type="ECO:0000256" key="1">
    <source>
        <dbReference type="ARBA" id="ARBA00001916"/>
    </source>
</evidence>
<comment type="catalytic activity">
    <reaction evidence="7">
        <text>4 porphobilinogen + H2O = hydroxymethylbilane + 4 NH4(+)</text>
        <dbReference type="Rhea" id="RHEA:13185"/>
        <dbReference type="ChEBI" id="CHEBI:15377"/>
        <dbReference type="ChEBI" id="CHEBI:28938"/>
        <dbReference type="ChEBI" id="CHEBI:57845"/>
        <dbReference type="ChEBI" id="CHEBI:58126"/>
        <dbReference type="EC" id="2.5.1.61"/>
    </reaction>
</comment>
<evidence type="ECO:0000256" key="3">
    <source>
        <dbReference type="ARBA" id="ARBA00005638"/>
    </source>
</evidence>
<proteinExistence type="inferred from homology"/>
<evidence type="ECO:0000256" key="7">
    <source>
        <dbReference type="ARBA" id="ARBA00048169"/>
    </source>
</evidence>
<comment type="similarity">
    <text evidence="3">Belongs to the HMBS family.</text>
</comment>
<protein>
    <recommendedName>
        <fullName evidence="4 8">Hydroxymethylbilane synthase</fullName>
        <ecNumber evidence="4 8">2.5.1.61</ecNumber>
    </recommendedName>
</protein>
<comment type="cofactor">
    <cofactor evidence="1">
        <name>dipyrromethane</name>
        <dbReference type="ChEBI" id="CHEBI:60342"/>
    </cofactor>
</comment>
<evidence type="ECO:0000313" key="12">
    <source>
        <dbReference type="Proteomes" id="UP001157034"/>
    </source>
</evidence>
<keyword evidence="5" id="KW-0808">Transferase</keyword>
<comment type="function">
    <text evidence="2">Tetrapolymerization of the monopyrrole PBG into the hydroxymethylbilane pre-uroporphyrinogen in several discrete steps.</text>
</comment>
<dbReference type="SUPFAM" id="SSF54782">
    <property type="entry name" value="Porphobilinogen deaminase (hydroxymethylbilane synthase), C-terminal domain"/>
    <property type="match status" value="1"/>
</dbReference>
<dbReference type="PANTHER" id="PTHR11557">
    <property type="entry name" value="PORPHOBILINOGEN DEAMINASE"/>
    <property type="match status" value="1"/>
</dbReference>
<dbReference type="EMBL" id="BSVB01000001">
    <property type="protein sequence ID" value="GMA95081.1"/>
    <property type="molecule type" value="Genomic_DNA"/>
</dbReference>
<sequence>MTAASGSALRIGTRGSALALAQATPVAEKLGAELVVIQSGGDRDRSTPLADFGGTGVFVTALREALLAGEVDALIHSYKDLPTAPADGLEIAAVPRRADARDALAARDGLTLEHLPQGARIGTGSPRRRAQLLARRADLDVVGLRGNIDTRLGRVGGADAGIDPERRLDAIVLAAAGLDRLGRSAEATELFPLDPWPTAPAQGALAVEARTGAVPRALRSVDHQPSRLTAEAERAVLARLEAGCAAPLGVHALLDDGLLFVSARVYALDGSAHLTSSHAMYAADVRDPAGELAARVAGELLDQGAAELAPLGPGGAAS</sequence>
<evidence type="ECO:0000256" key="5">
    <source>
        <dbReference type="ARBA" id="ARBA00022679"/>
    </source>
</evidence>
<dbReference type="Gene3D" id="3.30.160.40">
    <property type="entry name" value="Porphobilinogen deaminase, C-terminal domain"/>
    <property type="match status" value="1"/>
</dbReference>
<dbReference type="InterPro" id="IPR022417">
    <property type="entry name" value="Porphobilin_deaminase_N"/>
</dbReference>
<dbReference type="InterPro" id="IPR036803">
    <property type="entry name" value="Porphobilinogen_deaminase_C_sf"/>
</dbReference>
<gene>
    <name evidence="11" type="primary">hemC</name>
    <name evidence="11" type="ORF">GCM10025881_19050</name>
</gene>
<feature type="domain" description="Porphobilinogen deaminase C-terminal" evidence="10">
    <location>
        <begin position="228"/>
        <end position="300"/>
    </location>
</feature>
<accession>A0ABQ6K387</accession>
<reference evidence="12" key="1">
    <citation type="journal article" date="2019" name="Int. J. Syst. Evol. Microbiol.">
        <title>The Global Catalogue of Microorganisms (GCM) 10K type strain sequencing project: providing services to taxonomists for standard genome sequencing and annotation.</title>
        <authorList>
            <consortium name="The Broad Institute Genomics Platform"/>
            <consortium name="The Broad Institute Genome Sequencing Center for Infectious Disease"/>
            <person name="Wu L."/>
            <person name="Ma J."/>
        </authorList>
    </citation>
    <scope>NUCLEOTIDE SEQUENCE [LARGE SCALE GENOMIC DNA]</scope>
    <source>
        <strain evidence="12">NBRC 108894</strain>
    </source>
</reference>
<dbReference type="PIRSF" id="PIRSF001438">
    <property type="entry name" value="4pyrrol_synth_OHMeBilane_synth"/>
    <property type="match status" value="1"/>
</dbReference>
<evidence type="ECO:0000256" key="8">
    <source>
        <dbReference type="NCBIfam" id="TIGR00212"/>
    </source>
</evidence>
<keyword evidence="12" id="KW-1185">Reference proteome</keyword>
<feature type="domain" description="Porphobilinogen deaminase N-terminal" evidence="9">
    <location>
        <begin position="9"/>
        <end position="212"/>
    </location>
</feature>
<evidence type="ECO:0000256" key="2">
    <source>
        <dbReference type="ARBA" id="ARBA00002869"/>
    </source>
</evidence>
<evidence type="ECO:0000256" key="4">
    <source>
        <dbReference type="ARBA" id="ARBA00012655"/>
    </source>
</evidence>
<dbReference type="InterPro" id="IPR000860">
    <property type="entry name" value="HemC"/>
</dbReference>
<dbReference type="Proteomes" id="UP001157034">
    <property type="component" value="Unassembled WGS sequence"/>
</dbReference>
<dbReference type="PROSITE" id="PS00533">
    <property type="entry name" value="PORPHOBILINOGEN_DEAM"/>
    <property type="match status" value="1"/>
</dbReference>
<dbReference type="InterPro" id="IPR022418">
    <property type="entry name" value="Porphobilinogen_deaminase_C"/>
</dbReference>
<evidence type="ECO:0000259" key="9">
    <source>
        <dbReference type="Pfam" id="PF01379"/>
    </source>
</evidence>
<dbReference type="Gene3D" id="3.40.190.10">
    <property type="entry name" value="Periplasmic binding protein-like II"/>
    <property type="match status" value="2"/>
</dbReference>
<dbReference type="Pfam" id="PF03900">
    <property type="entry name" value="Porphobil_deamC"/>
    <property type="match status" value="1"/>
</dbReference>
<dbReference type="SUPFAM" id="SSF53850">
    <property type="entry name" value="Periplasmic binding protein-like II"/>
    <property type="match status" value="1"/>
</dbReference>
<dbReference type="PANTHER" id="PTHR11557:SF0">
    <property type="entry name" value="PORPHOBILINOGEN DEAMINASE"/>
    <property type="match status" value="1"/>
</dbReference>
<dbReference type="InterPro" id="IPR022419">
    <property type="entry name" value="Porphobilin_deaminase_cofac_BS"/>
</dbReference>
<name>A0ABQ6K387_9MICO</name>
<evidence type="ECO:0000256" key="6">
    <source>
        <dbReference type="ARBA" id="ARBA00023244"/>
    </source>
</evidence>
<dbReference type="PRINTS" id="PR00151">
    <property type="entry name" value="PORPHBDMNASE"/>
</dbReference>
<dbReference type="EC" id="2.5.1.61" evidence="4 8"/>
<keyword evidence="6" id="KW-0627">Porphyrin biosynthesis</keyword>
<organism evidence="11 12">
    <name type="scientific">Pseudolysinimonas kribbensis</name>
    <dbReference type="NCBI Taxonomy" id="433641"/>
    <lineage>
        <taxon>Bacteria</taxon>
        <taxon>Bacillati</taxon>
        <taxon>Actinomycetota</taxon>
        <taxon>Actinomycetes</taxon>
        <taxon>Micrococcales</taxon>
        <taxon>Microbacteriaceae</taxon>
        <taxon>Pseudolysinimonas</taxon>
    </lineage>
</organism>